<keyword evidence="2" id="KW-1185">Reference proteome</keyword>
<gene>
    <name evidence="1" type="ORF">AOB60_00145</name>
</gene>
<name>A0A2N8PQT8_STRNR</name>
<organism evidence="1 2">
    <name type="scientific">Streptomyces noursei</name>
    <name type="common">Streptomyces albulus</name>
    <dbReference type="NCBI Taxonomy" id="1971"/>
    <lineage>
        <taxon>Bacteria</taxon>
        <taxon>Bacillati</taxon>
        <taxon>Actinomycetota</taxon>
        <taxon>Actinomycetes</taxon>
        <taxon>Kitasatosporales</taxon>
        <taxon>Streptomycetaceae</taxon>
        <taxon>Streptomyces</taxon>
    </lineage>
</organism>
<comment type="caution">
    <text evidence="1">The sequence shown here is derived from an EMBL/GenBank/DDBJ whole genome shotgun (WGS) entry which is preliminary data.</text>
</comment>
<evidence type="ECO:0000313" key="1">
    <source>
        <dbReference type="EMBL" id="PNE43395.1"/>
    </source>
</evidence>
<dbReference type="Proteomes" id="UP000236047">
    <property type="component" value="Unassembled WGS sequence"/>
</dbReference>
<dbReference type="RefSeq" id="WP_102922284.1">
    <property type="nucleotide sequence ID" value="NZ_LJSN01000001.1"/>
</dbReference>
<protein>
    <submittedName>
        <fullName evidence="1">Uncharacterized protein</fullName>
    </submittedName>
</protein>
<sequence length="83" mass="9304">MKDLPFTFARNTGSRGDRVVDRAKPDVEYGVVWRHVGGPCRWVAEYPGDKPGNGGGVPGFATREWAGFFLYRYNKPNLSDQRG</sequence>
<proteinExistence type="predicted"/>
<dbReference type="EMBL" id="LJSN01000001">
    <property type="protein sequence ID" value="PNE43395.1"/>
    <property type="molecule type" value="Genomic_DNA"/>
</dbReference>
<evidence type="ECO:0000313" key="2">
    <source>
        <dbReference type="Proteomes" id="UP000236047"/>
    </source>
</evidence>
<reference evidence="2" key="1">
    <citation type="submission" date="2015-09" db="EMBL/GenBank/DDBJ databases">
        <authorList>
            <person name="Graham D.E."/>
            <person name="Mahan K.M."/>
            <person name="Klingeman D.M."/>
            <person name="Fida T."/>
            <person name="Giannone R.J."/>
            <person name="Hettich R.L."/>
            <person name="Parry R.J."/>
            <person name="Spain J.C."/>
        </authorList>
    </citation>
    <scope>NUCLEOTIDE SEQUENCE [LARGE SCALE GENOMIC DNA]</scope>
    <source>
        <strain evidence="2">JCM 4701</strain>
    </source>
</reference>
<accession>A0A2N8PQT8</accession>
<dbReference type="AlphaFoldDB" id="A0A2N8PQT8"/>